<dbReference type="EMBL" id="SGWQ01000006">
    <property type="protein sequence ID" value="RZS36969.1"/>
    <property type="molecule type" value="Genomic_DNA"/>
</dbReference>
<dbReference type="InterPro" id="IPR051532">
    <property type="entry name" value="Ester_Hydrolysis_Enzymes"/>
</dbReference>
<dbReference type="AlphaFoldDB" id="A0A4Q7KK88"/>
<gene>
    <name evidence="3" type="ORF">EV193_106204</name>
</gene>
<evidence type="ECO:0000313" key="3">
    <source>
        <dbReference type="EMBL" id="RZS36969.1"/>
    </source>
</evidence>
<sequence length="275" mass="28021">MVGIRTVQVLAVTAGSICGLSGATYSLLSDQAKRAKAIIGLPEGDPHNADGVYLPNGRGPLPADHPRAAGALTFAVLGDSAAAGLGAESADALPGVLIARGLAEEANRPVRLTTYAISGSTTADLAAQTGRALNGTPPDVVLVIIGGNDVTARMRVGTSAEMLATEVARLRAAGCAVVVGTCPDLGAIRPIPQPLRSIAKKWSRALAKAQRVAVQRAGGNAVALADLLGEFHVRTDLFSSDQFHPNDVGYEMAASVLLAPLCSAANVWEGTMVTS</sequence>
<dbReference type="InterPro" id="IPR036514">
    <property type="entry name" value="SGNH_hydro_sf"/>
</dbReference>
<dbReference type="CDD" id="cd01836">
    <property type="entry name" value="FeeA_FeeB_like"/>
    <property type="match status" value="1"/>
</dbReference>
<dbReference type="RefSeq" id="WP_242613504.1">
    <property type="nucleotide sequence ID" value="NZ_SGWQ01000006.1"/>
</dbReference>
<keyword evidence="1" id="KW-0812">Transmembrane</keyword>
<keyword evidence="1" id="KW-1133">Transmembrane helix</keyword>
<feature type="domain" description="SGNH hydrolase-type esterase" evidence="2">
    <location>
        <begin position="76"/>
        <end position="251"/>
    </location>
</feature>
<dbReference type="PANTHER" id="PTHR30383:SF5">
    <property type="entry name" value="SGNH HYDROLASE-TYPE ESTERASE DOMAIN-CONTAINING PROTEIN"/>
    <property type="match status" value="1"/>
</dbReference>
<dbReference type="Gene3D" id="3.40.50.1110">
    <property type="entry name" value="SGNH hydrolase"/>
    <property type="match status" value="1"/>
</dbReference>
<protein>
    <submittedName>
        <fullName evidence="3">Lysophospholipase L1-like esterase</fullName>
    </submittedName>
</protein>
<accession>A0A4Q7KK88</accession>
<dbReference type="InterPro" id="IPR013830">
    <property type="entry name" value="SGNH_hydro"/>
</dbReference>
<proteinExistence type="predicted"/>
<keyword evidence="1" id="KW-0472">Membrane</keyword>
<comment type="caution">
    <text evidence="3">The sequence shown here is derived from an EMBL/GenBank/DDBJ whole genome shotgun (WGS) entry which is preliminary data.</text>
</comment>
<dbReference type="Proteomes" id="UP000294257">
    <property type="component" value="Unassembled WGS sequence"/>
</dbReference>
<feature type="transmembrane region" description="Helical" evidence="1">
    <location>
        <begin position="6"/>
        <end position="28"/>
    </location>
</feature>
<evidence type="ECO:0000259" key="2">
    <source>
        <dbReference type="Pfam" id="PF13472"/>
    </source>
</evidence>
<dbReference type="SUPFAM" id="SSF52266">
    <property type="entry name" value="SGNH hydrolase"/>
    <property type="match status" value="1"/>
</dbReference>
<name>A0A4Q7KK88_9PSEU</name>
<reference evidence="3 4" key="1">
    <citation type="submission" date="2019-02" db="EMBL/GenBank/DDBJ databases">
        <title>Genomic Encyclopedia of Type Strains, Phase IV (KMG-IV): sequencing the most valuable type-strain genomes for metagenomic binning, comparative biology and taxonomic classification.</title>
        <authorList>
            <person name="Goeker M."/>
        </authorList>
    </citation>
    <scope>NUCLEOTIDE SEQUENCE [LARGE SCALE GENOMIC DNA]</scope>
    <source>
        <strain evidence="3 4">DSM 101727</strain>
    </source>
</reference>
<keyword evidence="4" id="KW-1185">Reference proteome</keyword>
<evidence type="ECO:0000256" key="1">
    <source>
        <dbReference type="SAM" id="Phobius"/>
    </source>
</evidence>
<dbReference type="Pfam" id="PF13472">
    <property type="entry name" value="Lipase_GDSL_2"/>
    <property type="match status" value="1"/>
</dbReference>
<evidence type="ECO:0000313" key="4">
    <source>
        <dbReference type="Proteomes" id="UP000294257"/>
    </source>
</evidence>
<organism evidence="3 4">
    <name type="scientific">Herbihabitans rhizosphaerae</name>
    <dbReference type="NCBI Taxonomy" id="1872711"/>
    <lineage>
        <taxon>Bacteria</taxon>
        <taxon>Bacillati</taxon>
        <taxon>Actinomycetota</taxon>
        <taxon>Actinomycetes</taxon>
        <taxon>Pseudonocardiales</taxon>
        <taxon>Pseudonocardiaceae</taxon>
        <taxon>Herbihabitans</taxon>
    </lineage>
</organism>
<dbReference type="GO" id="GO:0004622">
    <property type="term" value="F:phosphatidylcholine lysophospholipase activity"/>
    <property type="evidence" value="ECO:0007669"/>
    <property type="project" value="TreeGrafter"/>
</dbReference>
<dbReference type="PANTHER" id="PTHR30383">
    <property type="entry name" value="THIOESTERASE 1/PROTEASE 1/LYSOPHOSPHOLIPASE L1"/>
    <property type="match status" value="1"/>
</dbReference>